<protein>
    <submittedName>
        <fullName evidence="1">Uncharacterized protein</fullName>
    </submittedName>
</protein>
<proteinExistence type="predicted"/>
<evidence type="ECO:0000313" key="2">
    <source>
        <dbReference type="Proteomes" id="UP000324222"/>
    </source>
</evidence>
<evidence type="ECO:0000313" key="1">
    <source>
        <dbReference type="EMBL" id="MPC36682.1"/>
    </source>
</evidence>
<dbReference type="EMBL" id="VSRR010003578">
    <property type="protein sequence ID" value="MPC36682.1"/>
    <property type="molecule type" value="Genomic_DNA"/>
</dbReference>
<dbReference type="AlphaFoldDB" id="A0A5B7ERB5"/>
<name>A0A5B7ERB5_PORTR</name>
<comment type="caution">
    <text evidence="1">The sequence shown here is derived from an EMBL/GenBank/DDBJ whole genome shotgun (WGS) entry which is preliminary data.</text>
</comment>
<accession>A0A5B7ERB5</accession>
<sequence length="36" mass="4255">MKECLAIEEQTWHDSRQKITSVILSEHRDGSLTRKQ</sequence>
<organism evidence="1 2">
    <name type="scientific">Portunus trituberculatus</name>
    <name type="common">Swimming crab</name>
    <name type="synonym">Neptunus trituberculatus</name>
    <dbReference type="NCBI Taxonomy" id="210409"/>
    <lineage>
        <taxon>Eukaryota</taxon>
        <taxon>Metazoa</taxon>
        <taxon>Ecdysozoa</taxon>
        <taxon>Arthropoda</taxon>
        <taxon>Crustacea</taxon>
        <taxon>Multicrustacea</taxon>
        <taxon>Malacostraca</taxon>
        <taxon>Eumalacostraca</taxon>
        <taxon>Eucarida</taxon>
        <taxon>Decapoda</taxon>
        <taxon>Pleocyemata</taxon>
        <taxon>Brachyura</taxon>
        <taxon>Eubrachyura</taxon>
        <taxon>Portunoidea</taxon>
        <taxon>Portunidae</taxon>
        <taxon>Portuninae</taxon>
        <taxon>Portunus</taxon>
    </lineage>
</organism>
<keyword evidence="2" id="KW-1185">Reference proteome</keyword>
<gene>
    <name evidence="1" type="ORF">E2C01_030150</name>
</gene>
<reference evidence="1 2" key="1">
    <citation type="submission" date="2019-05" db="EMBL/GenBank/DDBJ databases">
        <title>Another draft genome of Portunus trituberculatus and its Hox gene families provides insights of decapod evolution.</title>
        <authorList>
            <person name="Jeong J.-H."/>
            <person name="Song I."/>
            <person name="Kim S."/>
            <person name="Choi T."/>
            <person name="Kim D."/>
            <person name="Ryu S."/>
            <person name="Kim W."/>
        </authorList>
    </citation>
    <scope>NUCLEOTIDE SEQUENCE [LARGE SCALE GENOMIC DNA]</scope>
    <source>
        <tissue evidence="1">Muscle</tissue>
    </source>
</reference>
<dbReference type="Proteomes" id="UP000324222">
    <property type="component" value="Unassembled WGS sequence"/>
</dbReference>